<organism evidence="2 3">
    <name type="scientific">Candidatus Chloroploca asiatica</name>
    <dbReference type="NCBI Taxonomy" id="1506545"/>
    <lineage>
        <taxon>Bacteria</taxon>
        <taxon>Bacillati</taxon>
        <taxon>Chloroflexota</taxon>
        <taxon>Chloroflexia</taxon>
        <taxon>Chloroflexales</taxon>
        <taxon>Chloroflexineae</taxon>
        <taxon>Oscillochloridaceae</taxon>
        <taxon>Candidatus Chloroploca</taxon>
    </lineage>
</organism>
<keyword evidence="3" id="KW-1185">Reference proteome</keyword>
<dbReference type="RefSeq" id="WP_097655131.1">
    <property type="nucleotide sequence ID" value="NZ_LYXE01000182.1"/>
</dbReference>
<comment type="caution">
    <text evidence="2">The sequence shown here is derived from an EMBL/GenBank/DDBJ whole genome shotgun (WGS) entry which is preliminary data.</text>
</comment>
<accession>A0A2H3KNM2</accession>
<dbReference type="EMBL" id="LYXE01000182">
    <property type="protein sequence ID" value="PDV96746.1"/>
    <property type="molecule type" value="Genomic_DNA"/>
</dbReference>
<keyword evidence="1" id="KW-0812">Transmembrane</keyword>
<keyword evidence="1" id="KW-0472">Membrane</keyword>
<feature type="transmembrane region" description="Helical" evidence="1">
    <location>
        <begin position="294"/>
        <end position="313"/>
    </location>
</feature>
<dbReference type="AlphaFoldDB" id="A0A2H3KNM2"/>
<evidence type="ECO:0000313" key="3">
    <source>
        <dbReference type="Proteomes" id="UP000220922"/>
    </source>
</evidence>
<feature type="transmembrane region" description="Helical" evidence="1">
    <location>
        <begin position="88"/>
        <end position="107"/>
    </location>
</feature>
<sequence>MSLLYVVIAIGMTWPLALHLDSALTENADTLQQTWILAWNAHALAHDPLQVWHAPIFYPYPSTAAYHDHHLILSLLAAPVIWLSNNPVLAHNLLVLLSFVVAGWGGYTLSRALGAQPGVAFVGGLIFAFSTYRFAHIMQLNLLQSGWMALAMAALVRFLQPEEAGGGSWRDALRVGFWSGLQAANAFYYGFFLAPLILGYIGLWVLAALWAQVRTGTAFPWRYLGRLSAGGVLALLVCVPFLLPYLAIYRTLGIVRTIRELDHWSAPLSAFFAVLPENWLYGRTGLLPQAPHELALFAGFVTLGLALLSPLLVRRSWQTGFWWLTLVVAVLLSFGTGLRWERGDPPLPVPTPYPLLYQMIPGFGAMRVPSRWGLIALLALAPLAALSLGRLIARRPSRQQLGLVTLCSVLILGEHGVAPLTLREQALGRLDPLYATLGTPEYADVQVMIELPVGALARGDDLQRTTERHFASLLHWKKLPIAYGALIPFGTLDLLRSLQSLPNPQIVDYLRLLGVDTLVIHADQYNPEAFAALTSGLEAQPEVTLRGQIGAALLYRLTPDPRRSLPLDATRPPPHLLISNDERMPGLAVLSLSRAWQEAGSTLYGPGRLRYYGSFAPLPVGMIPSYALLASAEDPERYGYRATNQVWRAHGLTLYAADPTVVANLELGVVASGMFHPTYPNQVTIKVEENRIQLGTVTVPRRTAEPMMVELDIAAQRDGELTGGNAILKYASGLSRLRLPLTPGLTALHLAPDAVFLRVRLLHDQQPATVQSIPGRVLTSTGAFVGSSLIIEKTASGTATLGLRIRGAAAYDDRPIRLVEGALPVNDGRVRFEVDLLNPQAAWMTERGKPEDGRYIAYLVNPDDPDDQGLPVAQFQLVGGVLQQAQIVVLPLTGVIAQ</sequence>
<reference evidence="2 3" key="1">
    <citation type="submission" date="2016-05" db="EMBL/GenBank/DDBJ databases">
        <authorList>
            <person name="Lavstsen T."/>
            <person name="Jespersen J.S."/>
        </authorList>
    </citation>
    <scope>NUCLEOTIDE SEQUENCE [LARGE SCALE GENOMIC DNA]</scope>
    <source>
        <strain evidence="2 3">B7-9</strain>
    </source>
</reference>
<feature type="transmembrane region" description="Helical" evidence="1">
    <location>
        <begin position="401"/>
        <end position="422"/>
    </location>
</feature>
<feature type="transmembrane region" description="Helical" evidence="1">
    <location>
        <begin position="223"/>
        <end position="243"/>
    </location>
</feature>
<dbReference type="Proteomes" id="UP000220922">
    <property type="component" value="Unassembled WGS sequence"/>
</dbReference>
<gene>
    <name evidence="2" type="ORF">A9Q02_05840</name>
</gene>
<evidence type="ECO:0008006" key="4">
    <source>
        <dbReference type="Google" id="ProtNLM"/>
    </source>
</evidence>
<name>A0A2H3KNM2_9CHLR</name>
<dbReference type="OrthoDB" id="134977at2"/>
<evidence type="ECO:0000313" key="2">
    <source>
        <dbReference type="EMBL" id="PDV96746.1"/>
    </source>
</evidence>
<feature type="transmembrane region" description="Helical" evidence="1">
    <location>
        <begin position="113"/>
        <end position="135"/>
    </location>
</feature>
<feature type="transmembrane region" description="Helical" evidence="1">
    <location>
        <begin position="372"/>
        <end position="389"/>
    </location>
</feature>
<keyword evidence="1" id="KW-1133">Transmembrane helix</keyword>
<evidence type="ECO:0000256" key="1">
    <source>
        <dbReference type="SAM" id="Phobius"/>
    </source>
</evidence>
<feature type="transmembrane region" description="Helical" evidence="1">
    <location>
        <begin position="186"/>
        <end position="211"/>
    </location>
</feature>
<feature type="transmembrane region" description="Helical" evidence="1">
    <location>
        <begin position="320"/>
        <end position="340"/>
    </location>
</feature>
<proteinExistence type="predicted"/>
<protein>
    <recommendedName>
        <fullName evidence="4">Glycosyltransferase RgtA/B/C/D-like domain-containing protein</fullName>
    </recommendedName>
</protein>